<evidence type="ECO:0000256" key="6">
    <source>
        <dbReference type="ARBA" id="ARBA00022723"/>
    </source>
</evidence>
<evidence type="ECO:0000256" key="10">
    <source>
        <dbReference type="ARBA" id="ARBA00023049"/>
    </source>
</evidence>
<comment type="cofactor">
    <cofactor evidence="1">
        <name>Zn(2+)</name>
        <dbReference type="ChEBI" id="CHEBI:29105"/>
    </cofactor>
</comment>
<sequence length="241" mass="25834">MREHDGMRSRESRITNHGSRPWRHLLTALGVIGATVALHEGAHALVTARAGGKVREIGIGFGPPLFRLRVRHLSVVVRMLPLGGYAAVDPEQIPPRRRIPMLLAGPLANIAAGLPLMLAFRRHPVEIPNDGRRVGLTGFAGTLTALIRAAAQGPGSIARLAGSMNVGLGLANLLPVYPLDGGHVVMSIMEERGVPRQTRIRFARWTAALFIMLARAAMLGDLRRLSAGAGTGERGNAESRF</sequence>
<keyword evidence="5" id="KW-0812">Transmembrane</keyword>
<dbReference type="GO" id="GO:0016020">
    <property type="term" value="C:membrane"/>
    <property type="evidence" value="ECO:0007669"/>
    <property type="project" value="UniProtKB-SubCell"/>
</dbReference>
<comment type="subcellular location">
    <subcellularLocation>
        <location evidence="2">Membrane</location>
        <topology evidence="2">Multi-pass membrane protein</topology>
    </subcellularLocation>
</comment>
<evidence type="ECO:0000256" key="7">
    <source>
        <dbReference type="ARBA" id="ARBA00022801"/>
    </source>
</evidence>
<keyword evidence="9" id="KW-1133">Transmembrane helix</keyword>
<dbReference type="GO" id="GO:0006508">
    <property type="term" value="P:proteolysis"/>
    <property type="evidence" value="ECO:0007669"/>
    <property type="project" value="UniProtKB-KW"/>
</dbReference>
<dbReference type="CDD" id="cd05709">
    <property type="entry name" value="S2P-M50"/>
    <property type="match status" value="1"/>
</dbReference>
<dbReference type="GO" id="GO:0008237">
    <property type="term" value="F:metallopeptidase activity"/>
    <property type="evidence" value="ECO:0007669"/>
    <property type="project" value="UniProtKB-KW"/>
</dbReference>
<evidence type="ECO:0000256" key="3">
    <source>
        <dbReference type="ARBA" id="ARBA00007931"/>
    </source>
</evidence>
<dbReference type="PANTHER" id="PTHR39188">
    <property type="entry name" value="MEMBRANE-ASSOCIATED ZINC METALLOPROTEASE M50B"/>
    <property type="match status" value="1"/>
</dbReference>
<comment type="caution">
    <text evidence="13">The sequence shown here is derived from an EMBL/GenBank/DDBJ whole genome shotgun (WGS) entry which is preliminary data.</text>
</comment>
<evidence type="ECO:0000313" key="13">
    <source>
        <dbReference type="EMBL" id="TMI77314.1"/>
    </source>
</evidence>
<accession>A0A537J185</accession>
<keyword evidence="8" id="KW-0862">Zinc</keyword>
<evidence type="ECO:0000256" key="2">
    <source>
        <dbReference type="ARBA" id="ARBA00004141"/>
    </source>
</evidence>
<evidence type="ECO:0000259" key="12">
    <source>
        <dbReference type="Pfam" id="PF02163"/>
    </source>
</evidence>
<evidence type="ECO:0000256" key="9">
    <source>
        <dbReference type="ARBA" id="ARBA00022989"/>
    </source>
</evidence>
<gene>
    <name evidence="13" type="ORF">E6H05_00575</name>
</gene>
<evidence type="ECO:0000256" key="4">
    <source>
        <dbReference type="ARBA" id="ARBA00022670"/>
    </source>
</evidence>
<keyword evidence="10" id="KW-0482">Metalloprotease</keyword>
<evidence type="ECO:0000256" key="5">
    <source>
        <dbReference type="ARBA" id="ARBA00022692"/>
    </source>
</evidence>
<keyword evidence="11" id="KW-0472">Membrane</keyword>
<name>A0A537J185_9BACT</name>
<proteinExistence type="inferred from homology"/>
<organism evidence="13 14">
    <name type="scientific">Candidatus Segetimicrobium genomatis</name>
    <dbReference type="NCBI Taxonomy" id="2569760"/>
    <lineage>
        <taxon>Bacteria</taxon>
        <taxon>Bacillati</taxon>
        <taxon>Candidatus Sysuimicrobiota</taxon>
        <taxon>Candidatus Sysuimicrobiia</taxon>
        <taxon>Candidatus Sysuimicrobiales</taxon>
        <taxon>Candidatus Segetimicrobiaceae</taxon>
        <taxon>Candidatus Segetimicrobium</taxon>
    </lineage>
</organism>
<evidence type="ECO:0000256" key="1">
    <source>
        <dbReference type="ARBA" id="ARBA00001947"/>
    </source>
</evidence>
<keyword evidence="6" id="KW-0479">Metal-binding</keyword>
<dbReference type="GO" id="GO:0046872">
    <property type="term" value="F:metal ion binding"/>
    <property type="evidence" value="ECO:0007669"/>
    <property type="project" value="UniProtKB-KW"/>
</dbReference>
<keyword evidence="4" id="KW-0645">Protease</keyword>
<dbReference type="AlphaFoldDB" id="A0A537J185"/>
<reference evidence="13 14" key="1">
    <citation type="journal article" date="2019" name="Nat. Microbiol.">
        <title>Mediterranean grassland soil C-N compound turnover is dependent on rainfall and depth, and is mediated by genomically divergent microorganisms.</title>
        <authorList>
            <person name="Diamond S."/>
            <person name="Andeer P.F."/>
            <person name="Li Z."/>
            <person name="Crits-Christoph A."/>
            <person name="Burstein D."/>
            <person name="Anantharaman K."/>
            <person name="Lane K.R."/>
            <person name="Thomas B.C."/>
            <person name="Pan C."/>
            <person name="Northen T.R."/>
            <person name="Banfield J.F."/>
        </authorList>
    </citation>
    <scope>NUCLEOTIDE SEQUENCE [LARGE SCALE GENOMIC DNA]</scope>
    <source>
        <strain evidence="13">NP_8</strain>
    </source>
</reference>
<comment type="similarity">
    <text evidence="3">Belongs to the peptidase M50B family.</text>
</comment>
<dbReference type="Proteomes" id="UP000318834">
    <property type="component" value="Unassembled WGS sequence"/>
</dbReference>
<dbReference type="EMBL" id="VBAP01000004">
    <property type="protein sequence ID" value="TMI77314.1"/>
    <property type="molecule type" value="Genomic_DNA"/>
</dbReference>
<evidence type="ECO:0000256" key="11">
    <source>
        <dbReference type="ARBA" id="ARBA00023136"/>
    </source>
</evidence>
<dbReference type="PANTHER" id="PTHR39188:SF3">
    <property type="entry name" value="STAGE IV SPORULATION PROTEIN FB"/>
    <property type="match status" value="1"/>
</dbReference>
<dbReference type="InterPro" id="IPR008915">
    <property type="entry name" value="Peptidase_M50"/>
</dbReference>
<keyword evidence="7" id="KW-0378">Hydrolase</keyword>
<protein>
    <submittedName>
        <fullName evidence="13">M50 family metallopeptidase</fullName>
    </submittedName>
</protein>
<evidence type="ECO:0000256" key="8">
    <source>
        <dbReference type="ARBA" id="ARBA00022833"/>
    </source>
</evidence>
<feature type="domain" description="Peptidase M50" evidence="12">
    <location>
        <begin position="29"/>
        <end position="213"/>
    </location>
</feature>
<evidence type="ECO:0000313" key="14">
    <source>
        <dbReference type="Proteomes" id="UP000318834"/>
    </source>
</evidence>
<dbReference type="Pfam" id="PF02163">
    <property type="entry name" value="Peptidase_M50"/>
    <property type="match status" value="1"/>
</dbReference>